<sequence length="105" mass="11477">MNTLVAVAIAPCGIGDELSTEVAEVIKVIRDSGLPNRTTSMFTEIEGEWDEVMKVVKDAAFILANKGIRTEVVLKADIRPGYSNMINSKVDKINSILAGQNEQQR</sequence>
<dbReference type="OrthoDB" id="5886358at2"/>
<dbReference type="SUPFAM" id="SSF89957">
    <property type="entry name" value="MTH1187/YkoF-like"/>
    <property type="match status" value="1"/>
</dbReference>
<comment type="similarity">
    <text evidence="1">Belongs to the UPF0045 family.</text>
</comment>
<dbReference type="AlphaFoldDB" id="A0A1M6H780"/>
<organism evidence="3 4">
    <name type="scientific">Lutispora thermophila DSM 19022</name>
    <dbReference type="NCBI Taxonomy" id="1122184"/>
    <lineage>
        <taxon>Bacteria</taxon>
        <taxon>Bacillati</taxon>
        <taxon>Bacillota</taxon>
        <taxon>Clostridia</taxon>
        <taxon>Lutisporales</taxon>
        <taxon>Lutisporaceae</taxon>
        <taxon>Lutispora</taxon>
    </lineage>
</organism>
<protein>
    <submittedName>
        <fullName evidence="3">Uncharacterized protein, MTH1187 family</fullName>
    </submittedName>
</protein>
<gene>
    <name evidence="3" type="ORF">SAMN02745176_02661</name>
</gene>
<evidence type="ECO:0000256" key="1">
    <source>
        <dbReference type="ARBA" id="ARBA00010272"/>
    </source>
</evidence>
<dbReference type="STRING" id="1122184.SAMN02745176_02661"/>
<feature type="domain" description="Thiamine-binding protein" evidence="2">
    <location>
        <begin position="5"/>
        <end position="93"/>
    </location>
</feature>
<dbReference type="Gene3D" id="3.30.70.930">
    <property type="match status" value="1"/>
</dbReference>
<dbReference type="PANTHER" id="PTHR33777:SF1">
    <property type="entry name" value="UPF0045 PROTEIN ECM15"/>
    <property type="match status" value="1"/>
</dbReference>
<evidence type="ECO:0000313" key="3">
    <source>
        <dbReference type="EMBL" id="SHJ17989.1"/>
    </source>
</evidence>
<dbReference type="GO" id="GO:0005829">
    <property type="term" value="C:cytosol"/>
    <property type="evidence" value="ECO:0007669"/>
    <property type="project" value="TreeGrafter"/>
</dbReference>
<dbReference type="RefSeq" id="WP_073026665.1">
    <property type="nucleotide sequence ID" value="NZ_FQZS01000019.1"/>
</dbReference>
<dbReference type="InterPro" id="IPR051614">
    <property type="entry name" value="UPF0045_domain"/>
</dbReference>
<evidence type="ECO:0000313" key="4">
    <source>
        <dbReference type="Proteomes" id="UP000184442"/>
    </source>
</evidence>
<keyword evidence="4" id="KW-1185">Reference proteome</keyword>
<dbReference type="Proteomes" id="UP000184442">
    <property type="component" value="Unassembled WGS sequence"/>
</dbReference>
<reference evidence="3 4" key="1">
    <citation type="submission" date="2016-11" db="EMBL/GenBank/DDBJ databases">
        <authorList>
            <person name="Jaros S."/>
            <person name="Januszkiewicz K."/>
            <person name="Wedrychowicz H."/>
        </authorList>
    </citation>
    <scope>NUCLEOTIDE SEQUENCE [LARGE SCALE GENOMIC DNA]</scope>
    <source>
        <strain evidence="3 4">DSM 19022</strain>
    </source>
</reference>
<dbReference type="InterPro" id="IPR029756">
    <property type="entry name" value="MTH1187/YkoF-like"/>
</dbReference>
<dbReference type="EMBL" id="FQZS01000019">
    <property type="protein sequence ID" value="SHJ17989.1"/>
    <property type="molecule type" value="Genomic_DNA"/>
</dbReference>
<proteinExistence type="inferred from homology"/>
<dbReference type="PANTHER" id="PTHR33777">
    <property type="entry name" value="UPF0045 PROTEIN ECM15"/>
    <property type="match status" value="1"/>
</dbReference>
<accession>A0A1M6H780</accession>
<dbReference type="Pfam" id="PF01910">
    <property type="entry name" value="Thiamine_BP"/>
    <property type="match status" value="1"/>
</dbReference>
<evidence type="ECO:0000259" key="2">
    <source>
        <dbReference type="Pfam" id="PF01910"/>
    </source>
</evidence>
<name>A0A1M6H780_9FIRM</name>
<dbReference type="InterPro" id="IPR002767">
    <property type="entry name" value="Thiamine_BP"/>
</dbReference>